<proteinExistence type="inferred from homology"/>
<dbReference type="InterPro" id="IPR036291">
    <property type="entry name" value="NAD(P)-bd_dom_sf"/>
</dbReference>
<evidence type="ECO:0000313" key="5">
    <source>
        <dbReference type="EMBL" id="CCX14336.1"/>
    </source>
</evidence>
<dbReference type="Gene3D" id="3.40.50.720">
    <property type="entry name" value="NAD(P)-binding Rossmann-like Domain"/>
    <property type="match status" value="1"/>
</dbReference>
<dbReference type="Proteomes" id="UP000018144">
    <property type="component" value="Unassembled WGS sequence"/>
</dbReference>
<accession>U4L884</accession>
<keyword evidence="2" id="KW-0521">NADP</keyword>
<dbReference type="GO" id="GO:0016491">
    <property type="term" value="F:oxidoreductase activity"/>
    <property type="evidence" value="ECO:0007669"/>
    <property type="project" value="UniProtKB-KW"/>
</dbReference>
<evidence type="ECO:0000256" key="1">
    <source>
        <dbReference type="ARBA" id="ARBA00006484"/>
    </source>
</evidence>
<dbReference type="OrthoDB" id="37659at2759"/>
<comment type="similarity">
    <text evidence="1 4">Belongs to the short-chain dehydrogenases/reductases (SDR) family.</text>
</comment>
<dbReference type="eggNOG" id="KOG0725">
    <property type="taxonomic scope" value="Eukaryota"/>
</dbReference>
<dbReference type="PANTHER" id="PTHR43180:SF33">
    <property type="entry name" value="15-HYDROXYPROSTAGLANDIN DEHYDROGENASE [NAD(+)]-LIKE"/>
    <property type="match status" value="1"/>
</dbReference>
<evidence type="ECO:0000256" key="3">
    <source>
        <dbReference type="ARBA" id="ARBA00023002"/>
    </source>
</evidence>
<evidence type="ECO:0000256" key="2">
    <source>
        <dbReference type="ARBA" id="ARBA00022857"/>
    </source>
</evidence>
<evidence type="ECO:0000313" key="6">
    <source>
        <dbReference type="Proteomes" id="UP000018144"/>
    </source>
</evidence>
<dbReference type="EMBL" id="HF935952">
    <property type="protein sequence ID" value="CCX14336.1"/>
    <property type="molecule type" value="Genomic_DNA"/>
</dbReference>
<dbReference type="PRINTS" id="PR00080">
    <property type="entry name" value="SDRFAMILY"/>
</dbReference>
<dbReference type="STRING" id="1076935.U4L884"/>
<dbReference type="InterPro" id="IPR020904">
    <property type="entry name" value="Sc_DH/Rdtase_CS"/>
</dbReference>
<evidence type="ECO:0000256" key="4">
    <source>
        <dbReference type="RuleBase" id="RU000363"/>
    </source>
</evidence>
<dbReference type="OMA" id="PVWFGWR"/>
<name>U4L884_PYROM</name>
<dbReference type="PRINTS" id="PR00081">
    <property type="entry name" value="GDHRDH"/>
</dbReference>
<gene>
    <name evidence="5" type="ORF">PCON_13929</name>
</gene>
<dbReference type="Pfam" id="PF00106">
    <property type="entry name" value="adh_short"/>
    <property type="match status" value="1"/>
</dbReference>
<keyword evidence="3" id="KW-0560">Oxidoreductase</keyword>
<dbReference type="AlphaFoldDB" id="U4L884"/>
<dbReference type="InterPro" id="IPR002347">
    <property type="entry name" value="SDR_fam"/>
</dbReference>
<dbReference type="SUPFAM" id="SSF51735">
    <property type="entry name" value="NAD(P)-binding Rossmann-fold domains"/>
    <property type="match status" value="1"/>
</dbReference>
<keyword evidence="6" id="KW-1185">Reference proteome</keyword>
<dbReference type="PROSITE" id="PS00061">
    <property type="entry name" value="ADH_SHORT"/>
    <property type="match status" value="1"/>
</dbReference>
<protein>
    <submittedName>
        <fullName evidence="5">Similar to Momilactone A synthase acc. no. Q7FAE1</fullName>
    </submittedName>
</protein>
<reference evidence="5 6" key="1">
    <citation type="journal article" date="2013" name="PLoS Genet.">
        <title>The genome and development-dependent transcriptomes of Pyronema confluens: a window into fungal evolution.</title>
        <authorList>
            <person name="Traeger S."/>
            <person name="Altegoer F."/>
            <person name="Freitag M."/>
            <person name="Gabaldon T."/>
            <person name="Kempken F."/>
            <person name="Kumar A."/>
            <person name="Marcet-Houben M."/>
            <person name="Poggeler S."/>
            <person name="Stajich J.E."/>
            <person name="Nowrousian M."/>
        </authorList>
    </citation>
    <scope>NUCLEOTIDE SEQUENCE [LARGE SCALE GENOMIC DNA]</scope>
    <source>
        <strain evidence="6">CBS 100304</strain>
        <tissue evidence="5">Vegetative mycelium</tissue>
    </source>
</reference>
<dbReference type="PANTHER" id="PTHR43180">
    <property type="entry name" value="3-OXOACYL-(ACYL-CARRIER-PROTEIN) REDUCTASE (AFU_ORTHOLOGUE AFUA_6G11210)"/>
    <property type="match status" value="1"/>
</dbReference>
<organism evidence="5 6">
    <name type="scientific">Pyronema omphalodes (strain CBS 100304)</name>
    <name type="common">Pyronema confluens</name>
    <dbReference type="NCBI Taxonomy" id="1076935"/>
    <lineage>
        <taxon>Eukaryota</taxon>
        <taxon>Fungi</taxon>
        <taxon>Dikarya</taxon>
        <taxon>Ascomycota</taxon>
        <taxon>Pezizomycotina</taxon>
        <taxon>Pezizomycetes</taxon>
        <taxon>Pezizales</taxon>
        <taxon>Pyronemataceae</taxon>
        <taxon>Pyronema</taxon>
    </lineage>
</organism>
<sequence>MASVTINTEELYPQLQGKNIIITGGSTGIGEAAVKILHDNGATITLADVNDPAGIALSVSLSRVTYVHCDVSNWVSLSTVFKTALQNGPIDIVFSNAGVTGKETLLESEFSPEGDLLPPSFPDYDVNLTASLYITKLSLHYFRLQRYGRLIYTGSAASYLDTPPLWVYTAAKHGVLGLMRSLRSQVGDWGDITVNMIAPWLTMTPMAATLGPKWGDRPINTAEGVAKALVFAAVGREWREGGINGEQEKGAPVNGCGFWVGGDRVVELEEGTWKARKSWMGEKLAGAVLDGQKALGGW</sequence>